<evidence type="ECO:0000259" key="1">
    <source>
        <dbReference type="PROSITE" id="PS50184"/>
    </source>
</evidence>
<reference evidence="2" key="1">
    <citation type="journal article" date="2024" name="Gigascience">
        <title>Chromosome-level genome of the poultry shaft louse Menopon gallinae provides insight into the host-switching and adaptive evolution of parasitic lice.</title>
        <authorList>
            <person name="Xu Y."/>
            <person name="Ma L."/>
            <person name="Liu S."/>
            <person name="Liang Y."/>
            <person name="Liu Q."/>
            <person name="He Z."/>
            <person name="Tian L."/>
            <person name="Duan Y."/>
            <person name="Cai W."/>
            <person name="Li H."/>
            <person name="Song F."/>
        </authorList>
    </citation>
    <scope>NUCLEOTIDE SEQUENCE</scope>
    <source>
        <strain evidence="2">Cailab_2023a</strain>
    </source>
</reference>
<dbReference type="PROSITE" id="PS50184">
    <property type="entry name" value="VWFC_2"/>
    <property type="match status" value="1"/>
</dbReference>
<dbReference type="SUPFAM" id="SSF57603">
    <property type="entry name" value="FnI-like domain"/>
    <property type="match status" value="1"/>
</dbReference>
<name>A0AAW2HBP9_9NEOP</name>
<dbReference type="Gene3D" id="2.10.70.10">
    <property type="entry name" value="Complement Module, domain 1"/>
    <property type="match status" value="1"/>
</dbReference>
<organism evidence="2">
    <name type="scientific">Menopon gallinae</name>
    <name type="common">poultry shaft louse</name>
    <dbReference type="NCBI Taxonomy" id="328185"/>
    <lineage>
        <taxon>Eukaryota</taxon>
        <taxon>Metazoa</taxon>
        <taxon>Ecdysozoa</taxon>
        <taxon>Arthropoda</taxon>
        <taxon>Hexapoda</taxon>
        <taxon>Insecta</taxon>
        <taxon>Pterygota</taxon>
        <taxon>Neoptera</taxon>
        <taxon>Paraneoptera</taxon>
        <taxon>Psocodea</taxon>
        <taxon>Troctomorpha</taxon>
        <taxon>Phthiraptera</taxon>
        <taxon>Amblycera</taxon>
        <taxon>Menoponidae</taxon>
        <taxon>Menopon</taxon>
    </lineage>
</organism>
<dbReference type="EMBL" id="JARGDH010000005">
    <property type="protein sequence ID" value="KAL0267200.1"/>
    <property type="molecule type" value="Genomic_DNA"/>
</dbReference>
<gene>
    <name evidence="2" type="ORF">PYX00_009545</name>
</gene>
<comment type="caution">
    <text evidence="2">The sequence shown here is derived from an EMBL/GenBank/DDBJ whole genome shotgun (WGS) entry which is preliminary data.</text>
</comment>
<dbReference type="AlphaFoldDB" id="A0AAW2HBP9"/>
<accession>A0AAW2HBP9</accession>
<evidence type="ECO:0000313" key="2">
    <source>
        <dbReference type="EMBL" id="KAL0267200.1"/>
    </source>
</evidence>
<proteinExistence type="predicted"/>
<sequence>MPLHKVKWLHNSASTSSEKSGLPHSLSSRAMIYFAILFVSAVLAEEACPRSNIYNFYRELDCQPVFENASKCPSSYVCPKFEERSKGHCTYKGRAYAVGEMVPSSEAEPCSKHCVCAKGSQDSVFFTCAVIDCPENWMTPPAENCVFLYSANECCSVGTFCPNETTTRATCEYDGKTYYEGERFYPEGDSCKRCYCKPGFAGKLEEPFCEDISCAVELGRASRLNENCVPVYYGKEGCCPIRWKCPAPTVSARITPSAGNDTMTTVAKCKFGQLELNQFDVLEEDGVRCECLAPPYLSCFEG</sequence>
<feature type="domain" description="VWFC" evidence="1">
    <location>
        <begin position="169"/>
        <end position="246"/>
    </location>
</feature>
<dbReference type="InterPro" id="IPR001007">
    <property type="entry name" value="VWF_dom"/>
</dbReference>
<protein>
    <recommendedName>
        <fullName evidence="1">VWFC domain-containing protein</fullName>
    </recommendedName>
</protein>